<comment type="caution">
    <text evidence="2">The sequence shown here is derived from an EMBL/GenBank/DDBJ whole genome shotgun (WGS) entry which is preliminary data.</text>
</comment>
<gene>
    <name evidence="2" type="ORF">J529_3119</name>
</gene>
<feature type="compositionally biased region" description="Basic and acidic residues" evidence="1">
    <location>
        <begin position="1"/>
        <end position="22"/>
    </location>
</feature>
<sequence length="54" mass="6227">MSKEQKVIYEPHPVSPERKAELRGQGYKIIDAVFKPEEEQTGKRNTRSSAQPKE</sequence>
<protein>
    <submittedName>
        <fullName evidence="2">Uncharacterized protein</fullName>
    </submittedName>
</protein>
<evidence type="ECO:0000256" key="1">
    <source>
        <dbReference type="SAM" id="MobiDB-lite"/>
    </source>
</evidence>
<reference evidence="2 3" key="1">
    <citation type="submission" date="2014-02" db="EMBL/GenBank/DDBJ databases">
        <title>Comparative genomics and transcriptomics to identify genetic mechanisms underlying the emergence of carbapenem resistant Acinetobacter baumannii (CRAb).</title>
        <authorList>
            <person name="Harris A.D."/>
            <person name="Johnson K.J."/>
            <person name="George J."/>
            <person name="Shefchek K."/>
            <person name="Daugherty S.C."/>
            <person name="Parankush S."/>
            <person name="Sadzewicz L."/>
            <person name="Tallon L."/>
            <person name="Sengamalay N."/>
            <person name="Hazen T.H."/>
            <person name="Rasko D.A."/>
        </authorList>
    </citation>
    <scope>NUCLEOTIDE SEQUENCE [LARGE SCALE GENOMIC DNA]</scope>
    <source>
        <strain evidence="2 3">99063</strain>
    </source>
</reference>
<dbReference type="PATRIC" id="fig|1310630.3.peg.3044"/>
<evidence type="ECO:0000313" key="3">
    <source>
        <dbReference type="Proteomes" id="UP000020735"/>
    </source>
</evidence>
<name>A0A009T8G1_ACIBA</name>
<feature type="region of interest" description="Disordered" evidence="1">
    <location>
        <begin position="1"/>
        <end position="54"/>
    </location>
</feature>
<organism evidence="2 3">
    <name type="scientific">Acinetobacter baumannii 99063</name>
    <dbReference type="NCBI Taxonomy" id="1310630"/>
    <lineage>
        <taxon>Bacteria</taxon>
        <taxon>Pseudomonadati</taxon>
        <taxon>Pseudomonadota</taxon>
        <taxon>Gammaproteobacteria</taxon>
        <taxon>Moraxellales</taxon>
        <taxon>Moraxellaceae</taxon>
        <taxon>Acinetobacter</taxon>
        <taxon>Acinetobacter calcoaceticus/baumannii complex</taxon>
    </lineage>
</organism>
<accession>A0A009T8G1</accession>
<evidence type="ECO:0000313" key="2">
    <source>
        <dbReference type="EMBL" id="EXC47680.1"/>
    </source>
</evidence>
<dbReference type="Proteomes" id="UP000020735">
    <property type="component" value="Unassembled WGS sequence"/>
</dbReference>
<dbReference type="RefSeq" id="WP_171071802.1">
    <property type="nucleotide sequence ID" value="NZ_JEXJ01000066.1"/>
</dbReference>
<dbReference type="EMBL" id="JEXJ01000066">
    <property type="protein sequence ID" value="EXC47680.1"/>
    <property type="molecule type" value="Genomic_DNA"/>
</dbReference>
<proteinExistence type="predicted"/>
<dbReference type="AlphaFoldDB" id="A0A009T8G1"/>